<dbReference type="SUPFAM" id="SSF53474">
    <property type="entry name" value="alpha/beta-Hydrolases"/>
    <property type="match status" value="1"/>
</dbReference>
<accession>A0A243Q6W4</accession>
<keyword evidence="6" id="KW-1185">Reference proteome</keyword>
<dbReference type="EC" id="3.1.1.-" evidence="3"/>
<protein>
    <recommendedName>
        <fullName evidence="3">Carboxylic ester hydrolase</fullName>
        <ecNumber evidence="3">3.1.1.-</ecNumber>
    </recommendedName>
</protein>
<dbReference type="EMBL" id="NGFO01000023">
    <property type="protein sequence ID" value="OUC77177.1"/>
    <property type="molecule type" value="Genomic_DNA"/>
</dbReference>
<dbReference type="RefSeq" id="WP_086536687.1">
    <property type="nucleotide sequence ID" value="NZ_NGFO01000023.1"/>
</dbReference>
<reference evidence="5 6" key="1">
    <citation type="submission" date="2017-05" db="EMBL/GenBank/DDBJ databases">
        <title>Biotechnological potential of actinobacteria isolated from South African environments.</title>
        <authorList>
            <person name="Le Roes-Hill M."/>
            <person name="Prins A."/>
            <person name="Durrell K.A."/>
        </authorList>
    </citation>
    <scope>NUCLEOTIDE SEQUENCE [LARGE SCALE GENOMIC DNA]</scope>
    <source>
        <strain evidence="5">BS2</strain>
    </source>
</reference>
<evidence type="ECO:0000256" key="1">
    <source>
        <dbReference type="ARBA" id="ARBA00005964"/>
    </source>
</evidence>
<dbReference type="InterPro" id="IPR002018">
    <property type="entry name" value="CarbesteraseB"/>
</dbReference>
<comment type="similarity">
    <text evidence="1 3">Belongs to the type-B carboxylesterase/lipase family.</text>
</comment>
<dbReference type="STRING" id="417102.CA982_18220"/>
<dbReference type="OrthoDB" id="3199405at2"/>
<dbReference type="AlphaFoldDB" id="A0A243Q6W4"/>
<dbReference type="PANTHER" id="PTHR11559">
    <property type="entry name" value="CARBOXYLESTERASE"/>
    <property type="match status" value="1"/>
</dbReference>
<dbReference type="Pfam" id="PF00135">
    <property type="entry name" value="COesterase"/>
    <property type="match status" value="1"/>
</dbReference>
<organism evidence="5 6">
    <name type="scientific">Gordonia lacunae</name>
    <dbReference type="NCBI Taxonomy" id="417102"/>
    <lineage>
        <taxon>Bacteria</taxon>
        <taxon>Bacillati</taxon>
        <taxon>Actinomycetota</taxon>
        <taxon>Actinomycetes</taxon>
        <taxon>Mycobacteriales</taxon>
        <taxon>Gordoniaceae</taxon>
        <taxon>Gordonia</taxon>
    </lineage>
</organism>
<dbReference type="Proteomes" id="UP000194632">
    <property type="component" value="Unassembled WGS sequence"/>
</dbReference>
<sequence>MPDLPLTGPTVECPAGTIIARVDGDVLRATGIRYAHAARFEAPSPQPPADEPIDATSWSPACPQRDGEGIVHDTFGDAALGEMVGDEHAQYVSVTAPADRRPDEMLPVMVWIHGGSYIIGAADAPCHDPAALVAEQRVIVVSVTYRLGLFGFLGDGVERPANLGLLDMIEALRWVQRNIASFGGDPGAVTVFGESAGGDAIAQLMAADGVPGLFRRAIVQSAPLGITRRRERLHADMFAASHQVSESATVDEVLAVQESMMGLKAVLQHGLPAFMSFGPQYGHDPLPPESEVDAVWEQRAPEVELLIGWNSREAGFFTAAIGGVSSLPAVPVVGTRLYECLVRQLTGAIYTSAADRFARRHRRAGGKAAQYVIDWGAADHPLRSVHTVDIPLLFGNPEIWDGAPILAGHDADRADRDGGRLRQIWADFARDGWTAPSDVPGLIRFP</sequence>
<dbReference type="Gene3D" id="3.40.50.1820">
    <property type="entry name" value="alpha/beta hydrolase"/>
    <property type="match status" value="1"/>
</dbReference>
<evidence type="ECO:0000259" key="4">
    <source>
        <dbReference type="Pfam" id="PF00135"/>
    </source>
</evidence>
<dbReference type="InterPro" id="IPR019826">
    <property type="entry name" value="Carboxylesterase_B_AS"/>
</dbReference>
<evidence type="ECO:0000313" key="5">
    <source>
        <dbReference type="EMBL" id="OUC77177.1"/>
    </source>
</evidence>
<evidence type="ECO:0000256" key="3">
    <source>
        <dbReference type="RuleBase" id="RU361235"/>
    </source>
</evidence>
<keyword evidence="2 3" id="KW-0378">Hydrolase</keyword>
<name>A0A243Q6W4_9ACTN</name>
<proteinExistence type="inferred from homology"/>
<dbReference type="InterPro" id="IPR050309">
    <property type="entry name" value="Type-B_Carboxylest/Lipase"/>
</dbReference>
<dbReference type="GO" id="GO:0016787">
    <property type="term" value="F:hydrolase activity"/>
    <property type="evidence" value="ECO:0007669"/>
    <property type="project" value="UniProtKB-KW"/>
</dbReference>
<gene>
    <name evidence="5" type="ORF">CA982_18220</name>
</gene>
<comment type="caution">
    <text evidence="5">The sequence shown here is derived from an EMBL/GenBank/DDBJ whole genome shotgun (WGS) entry which is preliminary data.</text>
</comment>
<evidence type="ECO:0000313" key="6">
    <source>
        <dbReference type="Proteomes" id="UP000194632"/>
    </source>
</evidence>
<feature type="domain" description="Carboxylesterase type B" evidence="4">
    <location>
        <begin position="30"/>
        <end position="320"/>
    </location>
</feature>
<evidence type="ECO:0000256" key="2">
    <source>
        <dbReference type="ARBA" id="ARBA00022801"/>
    </source>
</evidence>
<dbReference type="PROSITE" id="PS00122">
    <property type="entry name" value="CARBOXYLESTERASE_B_1"/>
    <property type="match status" value="1"/>
</dbReference>
<dbReference type="InterPro" id="IPR029058">
    <property type="entry name" value="AB_hydrolase_fold"/>
</dbReference>